<evidence type="ECO:0000256" key="2">
    <source>
        <dbReference type="ARBA" id="ARBA00009576"/>
    </source>
</evidence>
<keyword evidence="3" id="KW-1015">Disulfide bond</keyword>
<evidence type="ECO:0000313" key="5">
    <source>
        <dbReference type="EMBL" id="KAJ4385649.1"/>
    </source>
</evidence>
<dbReference type="OrthoDB" id="4500971at2759"/>
<dbReference type="EMBL" id="JAPEVB010000007">
    <property type="protein sequence ID" value="KAJ4385649.1"/>
    <property type="molecule type" value="Genomic_DNA"/>
</dbReference>
<name>A0A9W8YJP6_9PEZI</name>
<dbReference type="AlphaFoldDB" id="A0A9W8YJP6"/>
<dbReference type="Pfam" id="PF06766">
    <property type="entry name" value="Hydrophobin_2"/>
    <property type="match status" value="1"/>
</dbReference>
<accession>A0A9W8YJP6</accession>
<feature type="chain" id="PRO_5040978463" evidence="4">
    <location>
        <begin position="18"/>
        <end position="100"/>
    </location>
</feature>
<protein>
    <submittedName>
        <fullName evidence="5">Uncharacterized protein</fullName>
    </submittedName>
</protein>
<reference evidence="5" key="1">
    <citation type="submission" date="2022-10" db="EMBL/GenBank/DDBJ databases">
        <title>Tapping the CABI collections for fungal endophytes: first genome assemblies for Collariella, Neodidymelliopsis, Ascochyta clinopodiicola, Didymella pomorum, Didymosphaeria variabile, Neocosmospora piperis and Neocucurbitaria cava.</title>
        <authorList>
            <person name="Hill R."/>
        </authorList>
    </citation>
    <scope>NUCLEOTIDE SEQUENCE</scope>
    <source>
        <strain evidence="5">IMI 355082</strain>
    </source>
</reference>
<evidence type="ECO:0000256" key="1">
    <source>
        <dbReference type="ARBA" id="ARBA00004196"/>
    </source>
</evidence>
<keyword evidence="6" id="KW-1185">Reference proteome</keyword>
<dbReference type="GO" id="GO:0005576">
    <property type="term" value="C:extracellular region"/>
    <property type="evidence" value="ECO:0007669"/>
    <property type="project" value="InterPro"/>
</dbReference>
<comment type="caution">
    <text evidence="5">The sequence shown here is derived from an EMBL/GenBank/DDBJ whole genome shotgun (WGS) entry which is preliminary data.</text>
</comment>
<sequence length="100" mass="10348">MQFSLAATTLFLSLAAATPLQVEERQTYTPCSGLYGTAQCCSTDVLGVADLDCTDPPSVPANATDFQGLCATLGQTAECCALPILEQGVLCQNPTGVTDK</sequence>
<evidence type="ECO:0000313" key="6">
    <source>
        <dbReference type="Proteomes" id="UP001140453"/>
    </source>
</evidence>
<comment type="similarity">
    <text evidence="2">Belongs to the cerato-ulmin hydrophobin family.</text>
</comment>
<organism evidence="5 6">
    <name type="scientific">Gnomoniopsis smithogilvyi</name>
    <dbReference type="NCBI Taxonomy" id="1191159"/>
    <lineage>
        <taxon>Eukaryota</taxon>
        <taxon>Fungi</taxon>
        <taxon>Dikarya</taxon>
        <taxon>Ascomycota</taxon>
        <taxon>Pezizomycotina</taxon>
        <taxon>Sordariomycetes</taxon>
        <taxon>Sordariomycetidae</taxon>
        <taxon>Diaporthales</taxon>
        <taxon>Gnomoniaceae</taxon>
        <taxon>Gnomoniopsis</taxon>
    </lineage>
</organism>
<dbReference type="InterPro" id="IPR036686">
    <property type="entry name" value="Class_II_Hydrophobin_sf"/>
</dbReference>
<dbReference type="Gene3D" id="3.20.120.10">
    <property type="entry name" value="Hydrophobin"/>
    <property type="match status" value="1"/>
</dbReference>
<dbReference type="PANTHER" id="PTHR42341:SF1">
    <property type="entry name" value="HYDROPHOBIN"/>
    <property type="match status" value="1"/>
</dbReference>
<keyword evidence="4" id="KW-0732">Signal</keyword>
<dbReference type="Proteomes" id="UP001140453">
    <property type="component" value="Unassembled WGS sequence"/>
</dbReference>
<gene>
    <name evidence="5" type="ORF">N0V93_010078</name>
</gene>
<evidence type="ECO:0000256" key="4">
    <source>
        <dbReference type="SAM" id="SignalP"/>
    </source>
</evidence>
<dbReference type="InterPro" id="IPR010636">
    <property type="entry name" value="Class_II_hydrophobin"/>
</dbReference>
<dbReference type="CDD" id="cd23508">
    <property type="entry name" value="hydrophobin_II"/>
    <property type="match status" value="1"/>
</dbReference>
<dbReference type="PANTHER" id="PTHR42341">
    <property type="entry name" value="HYDROPHOBIN"/>
    <property type="match status" value="1"/>
</dbReference>
<dbReference type="SUPFAM" id="SSF101751">
    <property type="entry name" value="Hydrophobin II, HfbII"/>
    <property type="match status" value="1"/>
</dbReference>
<evidence type="ECO:0000256" key="3">
    <source>
        <dbReference type="ARBA" id="ARBA00023157"/>
    </source>
</evidence>
<comment type="subcellular location">
    <subcellularLocation>
        <location evidence="1">Cell envelope</location>
    </subcellularLocation>
</comment>
<feature type="signal peptide" evidence="4">
    <location>
        <begin position="1"/>
        <end position="17"/>
    </location>
</feature>
<proteinExistence type="inferred from homology"/>